<evidence type="ECO:0000256" key="10">
    <source>
        <dbReference type="ARBA" id="ARBA00022917"/>
    </source>
</evidence>
<dbReference type="Pfam" id="PF01406">
    <property type="entry name" value="tRNA-synt_1e"/>
    <property type="match status" value="1"/>
</dbReference>
<protein>
    <recommendedName>
        <fullName evidence="13">Cysteine--tRNA ligase</fullName>
        <ecNumber evidence="13">6.1.1.16</ecNumber>
    </recommendedName>
    <alternativeName>
        <fullName evidence="13">Cysteinyl-tRNA synthetase</fullName>
        <shortName evidence="13">CysRS</shortName>
    </alternativeName>
</protein>
<dbReference type="NCBIfam" id="TIGR00435">
    <property type="entry name" value="cysS"/>
    <property type="match status" value="1"/>
</dbReference>
<feature type="binding site" evidence="13">
    <location>
        <position position="270"/>
    </location>
    <ligand>
        <name>ATP</name>
        <dbReference type="ChEBI" id="CHEBI:30616"/>
    </ligand>
</feature>
<dbReference type="AlphaFoldDB" id="A0A1H6YHZ5"/>
<dbReference type="PANTHER" id="PTHR10890">
    <property type="entry name" value="CYSTEINYL-TRNA SYNTHETASE"/>
    <property type="match status" value="1"/>
</dbReference>
<dbReference type="SUPFAM" id="SSF52374">
    <property type="entry name" value="Nucleotidylyl transferase"/>
    <property type="match status" value="1"/>
</dbReference>
<evidence type="ECO:0000256" key="7">
    <source>
        <dbReference type="ARBA" id="ARBA00022741"/>
    </source>
</evidence>
<evidence type="ECO:0000256" key="13">
    <source>
        <dbReference type="HAMAP-Rule" id="MF_00041"/>
    </source>
</evidence>
<dbReference type="GO" id="GO:0008270">
    <property type="term" value="F:zinc ion binding"/>
    <property type="evidence" value="ECO:0007669"/>
    <property type="project" value="UniProtKB-UniRule"/>
</dbReference>
<comment type="cofactor">
    <cofactor evidence="13">
        <name>Zn(2+)</name>
        <dbReference type="ChEBI" id="CHEBI:29105"/>
    </cofactor>
    <text evidence="13">Binds 1 zinc ion per subunit.</text>
</comment>
<dbReference type="PRINTS" id="PR00983">
    <property type="entry name" value="TRNASYNTHCYS"/>
</dbReference>
<feature type="binding site" evidence="13">
    <location>
        <position position="29"/>
    </location>
    <ligand>
        <name>Zn(2+)</name>
        <dbReference type="ChEBI" id="CHEBI:29105"/>
    </ligand>
</feature>
<dbReference type="SUPFAM" id="SSF47323">
    <property type="entry name" value="Anticodon-binding domain of a subclass of class I aminoacyl-tRNA synthetases"/>
    <property type="match status" value="1"/>
</dbReference>
<dbReference type="GO" id="GO:0004817">
    <property type="term" value="F:cysteine-tRNA ligase activity"/>
    <property type="evidence" value="ECO:0007669"/>
    <property type="project" value="UniProtKB-UniRule"/>
</dbReference>
<keyword evidence="5 13" id="KW-0436">Ligase</keyword>
<comment type="subunit">
    <text evidence="3 13">Monomer.</text>
</comment>
<feature type="binding site" evidence="13">
    <location>
        <position position="240"/>
    </location>
    <ligand>
        <name>Zn(2+)</name>
        <dbReference type="ChEBI" id="CHEBI:29105"/>
    </ligand>
</feature>
<dbReference type="Pfam" id="PF23493">
    <property type="entry name" value="CysS_C"/>
    <property type="match status" value="1"/>
</dbReference>
<dbReference type="InterPro" id="IPR032678">
    <property type="entry name" value="tRNA-synt_1_cat_dom"/>
</dbReference>
<proteinExistence type="inferred from homology"/>
<evidence type="ECO:0000256" key="6">
    <source>
        <dbReference type="ARBA" id="ARBA00022723"/>
    </source>
</evidence>
<dbReference type="EC" id="6.1.1.16" evidence="13"/>
<feature type="domain" description="Cysteinyl-tRNA synthetase class Ia DALR" evidence="14">
    <location>
        <begin position="347"/>
        <end position="406"/>
    </location>
</feature>
<evidence type="ECO:0000313" key="16">
    <source>
        <dbReference type="Proteomes" id="UP000183315"/>
    </source>
</evidence>
<dbReference type="GO" id="GO:0005829">
    <property type="term" value="C:cytosol"/>
    <property type="evidence" value="ECO:0007669"/>
    <property type="project" value="TreeGrafter"/>
</dbReference>
<evidence type="ECO:0000313" key="15">
    <source>
        <dbReference type="EMBL" id="SEJ38587.1"/>
    </source>
</evidence>
<dbReference type="Proteomes" id="UP000183315">
    <property type="component" value="Unassembled WGS sequence"/>
</dbReference>
<feature type="short sequence motif" description="'HIGH' region" evidence="13">
    <location>
        <begin position="31"/>
        <end position="41"/>
    </location>
</feature>
<dbReference type="InterPro" id="IPR024909">
    <property type="entry name" value="Cys-tRNA/MSH_ligase"/>
</dbReference>
<dbReference type="SMART" id="SM00840">
    <property type="entry name" value="DALR_2"/>
    <property type="match status" value="1"/>
</dbReference>
<comment type="catalytic activity">
    <reaction evidence="12 13">
        <text>tRNA(Cys) + L-cysteine + ATP = L-cysteinyl-tRNA(Cys) + AMP + diphosphate</text>
        <dbReference type="Rhea" id="RHEA:17773"/>
        <dbReference type="Rhea" id="RHEA-COMP:9661"/>
        <dbReference type="Rhea" id="RHEA-COMP:9679"/>
        <dbReference type="ChEBI" id="CHEBI:30616"/>
        <dbReference type="ChEBI" id="CHEBI:33019"/>
        <dbReference type="ChEBI" id="CHEBI:35235"/>
        <dbReference type="ChEBI" id="CHEBI:78442"/>
        <dbReference type="ChEBI" id="CHEBI:78517"/>
        <dbReference type="ChEBI" id="CHEBI:456215"/>
        <dbReference type="EC" id="6.1.1.16"/>
    </reaction>
</comment>
<dbReference type="InterPro" id="IPR009080">
    <property type="entry name" value="tRNAsynth_Ia_anticodon-bd"/>
</dbReference>
<dbReference type="eggNOG" id="COG0215">
    <property type="taxonomic scope" value="Bacteria"/>
</dbReference>
<evidence type="ECO:0000256" key="2">
    <source>
        <dbReference type="ARBA" id="ARBA00005594"/>
    </source>
</evidence>
<dbReference type="InterPro" id="IPR056411">
    <property type="entry name" value="CysS_C"/>
</dbReference>
<comment type="subcellular location">
    <subcellularLocation>
        <location evidence="1 13">Cytoplasm</location>
    </subcellularLocation>
</comment>
<accession>A0A1H6YHZ5</accession>
<dbReference type="Gene3D" id="1.20.120.1910">
    <property type="entry name" value="Cysteine-tRNA ligase, C-terminal anti-codon recognition domain"/>
    <property type="match status" value="1"/>
</dbReference>
<evidence type="ECO:0000256" key="8">
    <source>
        <dbReference type="ARBA" id="ARBA00022833"/>
    </source>
</evidence>
<dbReference type="GO" id="GO:0005524">
    <property type="term" value="F:ATP binding"/>
    <property type="evidence" value="ECO:0007669"/>
    <property type="project" value="UniProtKB-UniRule"/>
</dbReference>
<feature type="binding site" evidence="13">
    <location>
        <position position="236"/>
    </location>
    <ligand>
        <name>Zn(2+)</name>
        <dbReference type="ChEBI" id="CHEBI:29105"/>
    </ligand>
</feature>
<name>A0A1H6YHZ5_9MICO</name>
<evidence type="ECO:0000256" key="5">
    <source>
        <dbReference type="ARBA" id="ARBA00022598"/>
    </source>
</evidence>
<dbReference type="InterPro" id="IPR015803">
    <property type="entry name" value="Cys-tRNA-ligase"/>
</dbReference>
<feature type="short sequence motif" description="'KMSKS' region" evidence="13">
    <location>
        <begin position="267"/>
        <end position="271"/>
    </location>
</feature>
<dbReference type="OrthoDB" id="9815130at2"/>
<evidence type="ECO:0000256" key="1">
    <source>
        <dbReference type="ARBA" id="ARBA00004496"/>
    </source>
</evidence>
<dbReference type="EMBL" id="FNZI01000003">
    <property type="protein sequence ID" value="SEJ38587.1"/>
    <property type="molecule type" value="Genomic_DNA"/>
</dbReference>
<evidence type="ECO:0000256" key="9">
    <source>
        <dbReference type="ARBA" id="ARBA00022840"/>
    </source>
</evidence>
<keyword evidence="4 13" id="KW-0963">Cytoplasm</keyword>
<dbReference type="HAMAP" id="MF_00041">
    <property type="entry name" value="Cys_tRNA_synth"/>
    <property type="match status" value="1"/>
</dbReference>
<gene>
    <name evidence="13" type="primary">cysS</name>
    <name evidence="15" type="ORF">SAMN05421637_1659</name>
</gene>
<keyword evidence="10 13" id="KW-0648">Protein biosynthesis</keyword>
<keyword evidence="8 13" id="KW-0862">Zinc</keyword>
<dbReference type="FunFam" id="3.40.50.620:FF:000068">
    <property type="entry name" value="Cysteine--tRNA ligase"/>
    <property type="match status" value="1"/>
</dbReference>
<dbReference type="InterPro" id="IPR014729">
    <property type="entry name" value="Rossmann-like_a/b/a_fold"/>
</dbReference>
<keyword evidence="9 13" id="KW-0067">ATP-binding</keyword>
<dbReference type="Pfam" id="PF09190">
    <property type="entry name" value="DALR_2"/>
    <property type="match status" value="1"/>
</dbReference>
<comment type="similarity">
    <text evidence="2 13">Belongs to the class-I aminoacyl-tRNA synthetase family.</text>
</comment>
<dbReference type="RefSeq" id="WP_042213681.1">
    <property type="nucleotide sequence ID" value="NZ_BBLU01000004.1"/>
</dbReference>
<reference evidence="16" key="1">
    <citation type="submission" date="2016-10" db="EMBL/GenBank/DDBJ databases">
        <authorList>
            <person name="Varghese N."/>
        </authorList>
    </citation>
    <scope>NUCLEOTIDE SEQUENCE [LARGE SCALE GENOMIC DNA]</scope>
    <source>
        <strain evidence="16">DSM 24868</strain>
    </source>
</reference>
<evidence type="ECO:0000259" key="14">
    <source>
        <dbReference type="SMART" id="SM00840"/>
    </source>
</evidence>
<dbReference type="CDD" id="cd00672">
    <property type="entry name" value="CysRS_core"/>
    <property type="match status" value="1"/>
</dbReference>
<keyword evidence="7 13" id="KW-0547">Nucleotide-binding</keyword>
<evidence type="ECO:0000256" key="11">
    <source>
        <dbReference type="ARBA" id="ARBA00023146"/>
    </source>
</evidence>
<evidence type="ECO:0000256" key="4">
    <source>
        <dbReference type="ARBA" id="ARBA00022490"/>
    </source>
</evidence>
<feature type="binding site" evidence="13">
    <location>
        <position position="211"/>
    </location>
    <ligand>
        <name>Zn(2+)</name>
        <dbReference type="ChEBI" id="CHEBI:29105"/>
    </ligand>
</feature>
<dbReference type="InterPro" id="IPR015273">
    <property type="entry name" value="Cys-tRNA-synt_Ia_DALR"/>
</dbReference>
<evidence type="ECO:0000256" key="3">
    <source>
        <dbReference type="ARBA" id="ARBA00011245"/>
    </source>
</evidence>
<keyword evidence="11 13" id="KW-0030">Aminoacyl-tRNA synthetase</keyword>
<keyword evidence="6 13" id="KW-0479">Metal-binding</keyword>
<dbReference type="PANTHER" id="PTHR10890:SF30">
    <property type="entry name" value="CYSTEINE--TRNA LIGASE"/>
    <property type="match status" value="1"/>
</dbReference>
<dbReference type="Gene3D" id="3.40.50.620">
    <property type="entry name" value="HUPs"/>
    <property type="match status" value="1"/>
</dbReference>
<evidence type="ECO:0000256" key="12">
    <source>
        <dbReference type="ARBA" id="ARBA00047398"/>
    </source>
</evidence>
<dbReference type="GO" id="GO:0006423">
    <property type="term" value="P:cysteinyl-tRNA aminoacylation"/>
    <property type="evidence" value="ECO:0007669"/>
    <property type="project" value="UniProtKB-UniRule"/>
</dbReference>
<dbReference type="STRING" id="1043493.SAMN05421637_1659"/>
<keyword evidence="16" id="KW-1185">Reference proteome</keyword>
<sequence>MTLRLYDTATREERDFQPLTPGKASIYLCGPTVQSSPHVGHLRSAVAFDVLQRWLERSGYQVSLVRNVTDIDDKTLVKAADAGWEWWAWALRYEREFQAAYAAVGVKAPAAEPRATGHIPEILEMITRLIDNGHAYEQGGSVYFDVRSFPGYGSLTRQALDDLSPAQDSPSEEKRDPHDFALWKARKADEPETASWDSPWGPGRPGWHIECSAMAHRYLGEEFDIHGGGLDLRFPHHENEQAQSQAAGYGFARLWMHSAWVTQSGTKMSKSLGNGLLVSEVLAHHEPAALRLALAAVHYRSMLEYSPQTLDEASAQWARFQGFVSRATEKVGVVSGEQVATAELPAAFVEAMDDDLGVPRALAVIHETVRAGNAALTAGDDAAVAAALLSARAMLDVLGLDPAAPEWAGEKAGASDAAMAALDFLVQADIQARAEARAAKDWATADAIRDRLAGAGIVIADAADGARWSLASES</sequence>
<organism evidence="15 16">
    <name type="scientific">Demequina mangrovi</name>
    <dbReference type="NCBI Taxonomy" id="1043493"/>
    <lineage>
        <taxon>Bacteria</taxon>
        <taxon>Bacillati</taxon>
        <taxon>Actinomycetota</taxon>
        <taxon>Actinomycetes</taxon>
        <taxon>Micrococcales</taxon>
        <taxon>Demequinaceae</taxon>
        <taxon>Demequina</taxon>
    </lineage>
</organism>